<evidence type="ECO:0000256" key="1">
    <source>
        <dbReference type="SAM" id="MobiDB-lite"/>
    </source>
</evidence>
<dbReference type="HOGENOM" id="CLU_3094056_0_0_2"/>
<proteinExistence type="predicted"/>
<dbReference type="Proteomes" id="UP000030710">
    <property type="component" value="Unassembled WGS sequence"/>
</dbReference>
<dbReference type="AlphaFoldDB" id="U1PKQ9"/>
<dbReference type="RefSeq" id="WP_021053770.1">
    <property type="nucleotide sequence ID" value="NZ_KE356561.1"/>
</dbReference>
<organism evidence="2 3">
    <name type="scientific">Haloquadratum walsbyi J07HQW2</name>
    <dbReference type="NCBI Taxonomy" id="1238425"/>
    <lineage>
        <taxon>Archaea</taxon>
        <taxon>Methanobacteriati</taxon>
        <taxon>Methanobacteriota</taxon>
        <taxon>Stenosarchaea group</taxon>
        <taxon>Halobacteria</taxon>
        <taxon>Halobacteriales</taxon>
        <taxon>Haloferacaceae</taxon>
        <taxon>Haloquadratum</taxon>
    </lineage>
</organism>
<feature type="region of interest" description="Disordered" evidence="1">
    <location>
        <begin position="1"/>
        <end position="42"/>
    </location>
</feature>
<reference evidence="2 3" key="1">
    <citation type="journal article" date="2013" name="PLoS ONE">
        <title>Assembly-driven community genomics of a hypersaline microbial ecosystem.</title>
        <authorList>
            <person name="Podell S."/>
            <person name="Ugalde J.A."/>
            <person name="Narasingarao P."/>
            <person name="Banfield J.F."/>
            <person name="Heidelberg K.B."/>
            <person name="Allen E.E."/>
        </authorList>
    </citation>
    <scope>NUCLEOTIDE SEQUENCE [LARGE SCALE GENOMIC DNA]</scope>
    <source>
        <strain evidence="3">J07HQW2</strain>
    </source>
</reference>
<dbReference type="EMBL" id="KE356561">
    <property type="protein sequence ID" value="ERG94277.1"/>
    <property type="molecule type" value="Genomic_DNA"/>
</dbReference>
<name>U1PKQ9_9EURY</name>
<accession>U1PKQ9</accession>
<sequence>MEITEGRTVGSPPAETGKSGSDIAPDGSAVGIGNDRGETRSESLWQRLLSW</sequence>
<evidence type="ECO:0000313" key="3">
    <source>
        <dbReference type="Proteomes" id="UP000030710"/>
    </source>
</evidence>
<gene>
    <name evidence="2" type="ORF">J07HQW2_00711</name>
</gene>
<protein>
    <submittedName>
        <fullName evidence="2">Uncharacterized protein</fullName>
    </submittedName>
</protein>
<evidence type="ECO:0000313" key="2">
    <source>
        <dbReference type="EMBL" id="ERG94277.1"/>
    </source>
</evidence>